<protein>
    <submittedName>
        <fullName evidence="2">Uncharacterized protein</fullName>
    </submittedName>
</protein>
<accession>A0A371QWL2</accession>
<feature type="transmembrane region" description="Helical" evidence="1">
    <location>
        <begin position="183"/>
        <end position="199"/>
    </location>
</feature>
<feature type="transmembrane region" description="Helical" evidence="1">
    <location>
        <begin position="7"/>
        <end position="26"/>
    </location>
</feature>
<feature type="transmembrane region" description="Helical" evidence="1">
    <location>
        <begin position="32"/>
        <end position="52"/>
    </location>
</feature>
<dbReference type="Proteomes" id="UP000256877">
    <property type="component" value="Unassembled WGS sequence"/>
</dbReference>
<dbReference type="EMBL" id="NMUF01000076">
    <property type="protein sequence ID" value="RFA94648.1"/>
    <property type="molecule type" value="Genomic_DNA"/>
</dbReference>
<proteinExistence type="predicted"/>
<feature type="transmembrane region" description="Helical" evidence="1">
    <location>
        <begin position="131"/>
        <end position="154"/>
    </location>
</feature>
<feature type="transmembrane region" description="Helical" evidence="1">
    <location>
        <begin position="90"/>
        <end position="110"/>
    </location>
</feature>
<dbReference type="AlphaFoldDB" id="A0A371QWL2"/>
<dbReference type="RefSeq" id="WP_014347435.1">
    <property type="nucleotide sequence ID" value="NZ_NMUE01000015.1"/>
</dbReference>
<feature type="transmembrane region" description="Helical" evidence="1">
    <location>
        <begin position="59"/>
        <end position="78"/>
    </location>
</feature>
<keyword evidence="1" id="KW-0812">Transmembrane</keyword>
<name>A0A371QWL2_9CREN</name>
<gene>
    <name evidence="2" type="ORF">CGL52_14050</name>
</gene>
<keyword evidence="1" id="KW-0472">Membrane</keyword>
<evidence type="ECO:0000256" key="1">
    <source>
        <dbReference type="SAM" id="Phobius"/>
    </source>
</evidence>
<keyword evidence="1" id="KW-1133">Transmembrane helix</keyword>
<evidence type="ECO:0000313" key="3">
    <source>
        <dbReference type="Proteomes" id="UP000256877"/>
    </source>
</evidence>
<reference evidence="2 3" key="1">
    <citation type="submission" date="2017-07" db="EMBL/GenBank/DDBJ databases">
        <title>Draft genome sequence of aerobic hyperthermophilic archaea, Pyrobaculum aerophilum YKB31 and YKB32.</title>
        <authorList>
            <person name="Mochizuki T."/>
            <person name="Berliner A.J."/>
            <person name="Yoshida-Takashima Y."/>
            <person name="Takaki Y."/>
            <person name="Nunoura T."/>
            <person name="Takai K."/>
        </authorList>
    </citation>
    <scope>NUCLEOTIDE SEQUENCE [LARGE SCALE GENOMIC DNA]</scope>
    <source>
        <strain evidence="2 3">YKB32</strain>
    </source>
</reference>
<comment type="caution">
    <text evidence="2">The sequence shown here is derived from an EMBL/GenBank/DDBJ whole genome shotgun (WGS) entry which is preliminary data.</text>
</comment>
<organism evidence="2 3">
    <name type="scientific">Pyrobaculum aerophilum</name>
    <dbReference type="NCBI Taxonomy" id="13773"/>
    <lineage>
        <taxon>Archaea</taxon>
        <taxon>Thermoproteota</taxon>
        <taxon>Thermoprotei</taxon>
        <taxon>Thermoproteales</taxon>
        <taxon>Thermoproteaceae</taxon>
        <taxon>Pyrobaculum</taxon>
    </lineage>
</organism>
<sequence length="252" mass="27769">MGKLEPILFSTLVMGFSVFIAFFKIRPYLLPFVTYIVSLHIVYFITASGLGLQNVSRPSAYLALTSIFTLIYLFYFFYEPAVGPPLEAPYLALALLGFNIFLLYTIFQQLDVNTGKVTLLKSGLWALSRRFIVLRVLKFAGLTGAAAAAMWLVLGQSPHPFVNALYAALVYTLYGLRYVDVPLIVYTLPHISLILAATASGLGDLAVSIATSTPYVANAICLFCRRAEPRTDVKQNGDTDGKLRRMLSASNE</sequence>
<evidence type="ECO:0000313" key="2">
    <source>
        <dbReference type="EMBL" id="RFA94648.1"/>
    </source>
</evidence>